<proteinExistence type="predicted"/>
<feature type="region of interest" description="Disordered" evidence="1">
    <location>
        <begin position="1"/>
        <end position="38"/>
    </location>
</feature>
<dbReference type="KEGG" id="svt:SVTN_40100"/>
<sequence length="82" mass="8580">MNAEVAWGGSWEHPECGASGEAVWDDEDTASSGHDCGRGGQVAWSAEWECHGCGAGGDGQFEDDTTAYADHECADEDEEAAV</sequence>
<dbReference type="HOGENOM" id="CLU_2620406_0_0_11"/>
<keyword evidence="2" id="KW-0614">Plasmid</keyword>
<dbReference type="AlphaFoldDB" id="A0A0B5IPP3"/>
<reference evidence="2 3" key="1">
    <citation type="submission" date="2014-12" db="EMBL/GenBank/DDBJ databases">
        <title>Complete genome sequence of Streptomyces vietnamensis strain GIMV4.0001, a genetic manipulable producer of the benzoisochromanequinone antibiotic granaticin.</title>
        <authorList>
            <person name="Deng M.R."/>
            <person name="Guo J."/>
            <person name="Ma L.Y."/>
            <person name="Feng G.D."/>
            <person name="Mo C.Y."/>
            <person name="Zhu H.H."/>
        </authorList>
    </citation>
    <scope>NUCLEOTIDE SEQUENCE [LARGE SCALE GENOMIC DNA]</scope>
    <source>
        <strain evidence="3">GIMV4.0001</strain>
        <plasmid evidence="2 3">pSVL1</plasmid>
    </source>
</reference>
<dbReference type="Proteomes" id="UP000031774">
    <property type="component" value="Plasmid pSVL1"/>
</dbReference>
<geneLocation type="plasmid" evidence="2 3">
    <name>pSVL1</name>
</geneLocation>
<dbReference type="EMBL" id="CP010408">
    <property type="protein sequence ID" value="AJF70394.1"/>
    <property type="molecule type" value="Genomic_DNA"/>
</dbReference>
<keyword evidence="3" id="KW-1185">Reference proteome</keyword>
<evidence type="ECO:0000313" key="2">
    <source>
        <dbReference type="EMBL" id="AJF70394.1"/>
    </source>
</evidence>
<accession>A0A0B5IPP3</accession>
<evidence type="ECO:0000313" key="3">
    <source>
        <dbReference type="Proteomes" id="UP000031774"/>
    </source>
</evidence>
<protein>
    <submittedName>
        <fullName evidence="2">Uncharacterized protein</fullName>
    </submittedName>
</protein>
<evidence type="ECO:0000256" key="1">
    <source>
        <dbReference type="SAM" id="MobiDB-lite"/>
    </source>
</evidence>
<dbReference type="RefSeq" id="WP_041134863.1">
    <property type="nucleotide sequence ID" value="NZ_CP010408.1"/>
</dbReference>
<gene>
    <name evidence="2" type="ORF">SVTN_40100</name>
</gene>
<name>A0A0B5IPP3_9ACTN</name>
<organism evidence="2 3">
    <name type="scientific">Streptomyces vietnamensis</name>
    <dbReference type="NCBI Taxonomy" id="362257"/>
    <lineage>
        <taxon>Bacteria</taxon>
        <taxon>Bacillati</taxon>
        <taxon>Actinomycetota</taxon>
        <taxon>Actinomycetes</taxon>
        <taxon>Kitasatosporales</taxon>
        <taxon>Streptomycetaceae</taxon>
        <taxon>Streptomyces</taxon>
    </lineage>
</organism>